<dbReference type="AlphaFoldDB" id="A0A3M9XJ68"/>
<dbReference type="EMBL" id="QWDD01000001">
    <property type="protein sequence ID" value="RNJ48253.1"/>
    <property type="molecule type" value="Genomic_DNA"/>
</dbReference>
<comment type="caution">
    <text evidence="1">The sequence shown here is derived from an EMBL/GenBank/DDBJ whole genome shotgun (WGS) entry which is preliminary data.</text>
</comment>
<dbReference type="RefSeq" id="WP_123174259.1">
    <property type="nucleotide sequence ID" value="NZ_QWDD01000001.1"/>
</dbReference>
<reference evidence="1 2" key="1">
    <citation type="submission" date="2018-08" db="EMBL/GenBank/DDBJ databases">
        <title>Genome sequence of Methylocystis hirsuta CSC1, a methanotroph able to accumulate PHAs.</title>
        <authorList>
            <person name="Bordel S."/>
            <person name="Rodriguez E."/>
            <person name="Gancedo J."/>
            <person name="Munoz R."/>
        </authorList>
    </citation>
    <scope>NUCLEOTIDE SEQUENCE [LARGE SCALE GENOMIC DNA]</scope>
    <source>
        <strain evidence="1 2">CSC1</strain>
    </source>
</reference>
<dbReference type="Proteomes" id="UP000268623">
    <property type="component" value="Unassembled WGS sequence"/>
</dbReference>
<sequence>MGAAEIKADVLKWWEGVPAAGVSMQIIEFIERLPVSEWEMLTYSTLLKALDKNEIDDDFLAAINILTNSHINALEIHGLFVDEDGQEHEMGSDELADARLSGTFIHPDTGVEVRDFEERIIPFFTPSARFRTHTRSAGSQ</sequence>
<organism evidence="1 2">
    <name type="scientific">Methylocystis hirsuta</name>
    <dbReference type="NCBI Taxonomy" id="369798"/>
    <lineage>
        <taxon>Bacteria</taxon>
        <taxon>Pseudomonadati</taxon>
        <taxon>Pseudomonadota</taxon>
        <taxon>Alphaproteobacteria</taxon>
        <taxon>Hyphomicrobiales</taxon>
        <taxon>Methylocystaceae</taxon>
        <taxon>Methylocystis</taxon>
    </lineage>
</organism>
<name>A0A3M9XJ68_9HYPH</name>
<proteinExistence type="predicted"/>
<accession>A0A3M9XJ68</accession>
<evidence type="ECO:0000313" key="2">
    <source>
        <dbReference type="Proteomes" id="UP000268623"/>
    </source>
</evidence>
<keyword evidence="2" id="KW-1185">Reference proteome</keyword>
<evidence type="ECO:0000313" key="1">
    <source>
        <dbReference type="EMBL" id="RNJ48253.1"/>
    </source>
</evidence>
<gene>
    <name evidence="1" type="ORF">D1O30_00065</name>
</gene>
<protein>
    <submittedName>
        <fullName evidence="1">Uncharacterized protein</fullName>
    </submittedName>
</protein>
<dbReference type="OrthoDB" id="7780998at2"/>